<reference evidence="1" key="1">
    <citation type="submission" date="2022-11" db="EMBL/GenBank/DDBJ databases">
        <title>Taxonomic description of a new Pseudomonas species.</title>
        <authorList>
            <person name="Tambong J.T."/>
        </authorList>
    </citation>
    <scope>NUCLEOTIDE SEQUENCE</scope>
    <source>
        <strain evidence="1">S1Bt42</strain>
    </source>
</reference>
<dbReference type="Proteomes" id="UP001164116">
    <property type="component" value="Chromosome"/>
</dbReference>
<keyword evidence="2" id="KW-1185">Reference proteome</keyword>
<proteinExistence type="predicted"/>
<evidence type="ECO:0000313" key="2">
    <source>
        <dbReference type="Proteomes" id="UP001164116"/>
    </source>
</evidence>
<gene>
    <name evidence="1" type="ORF">OSC50_14150</name>
</gene>
<evidence type="ECO:0000313" key="1">
    <source>
        <dbReference type="EMBL" id="UZW16542.1"/>
    </source>
</evidence>
<protein>
    <submittedName>
        <fullName evidence="1">Uncharacterized protein</fullName>
    </submittedName>
</protein>
<accession>A0ABY6Q969</accession>
<dbReference type="RefSeq" id="WP_253506742.1">
    <property type="nucleotide sequence ID" value="NZ_CP112866.1"/>
</dbReference>
<name>A0ABY6Q969_9PSED</name>
<dbReference type="EMBL" id="CP112866">
    <property type="protein sequence ID" value="UZW16542.1"/>
    <property type="molecule type" value="Genomic_DNA"/>
</dbReference>
<sequence length="90" mass="10082">MALPEHVTGKAHIDYTQNTLFGPLAKQAECQVSLEHTSERLVLKVFQPLPEDLQDAQTVVFALQGRRTSAVVRDSRRLADQSLQLQLEAQ</sequence>
<organism evidence="1 2">
    <name type="scientific">Pseudomonas quebecensis</name>
    <dbReference type="NCBI Taxonomy" id="2995174"/>
    <lineage>
        <taxon>Bacteria</taxon>
        <taxon>Pseudomonadati</taxon>
        <taxon>Pseudomonadota</taxon>
        <taxon>Gammaproteobacteria</taxon>
        <taxon>Pseudomonadales</taxon>
        <taxon>Pseudomonadaceae</taxon>
        <taxon>Pseudomonas</taxon>
    </lineage>
</organism>